<dbReference type="EMBL" id="JABFTP020000124">
    <property type="protein sequence ID" value="KAL3278597.1"/>
    <property type="molecule type" value="Genomic_DNA"/>
</dbReference>
<reference evidence="3 4" key="1">
    <citation type="journal article" date="2021" name="BMC Biol.">
        <title>Horizontally acquired antibacterial genes associated with adaptive radiation of ladybird beetles.</title>
        <authorList>
            <person name="Li H.S."/>
            <person name="Tang X.F."/>
            <person name="Huang Y.H."/>
            <person name="Xu Z.Y."/>
            <person name="Chen M.L."/>
            <person name="Du X.Y."/>
            <person name="Qiu B.Y."/>
            <person name="Chen P.T."/>
            <person name="Zhang W."/>
            <person name="Slipinski A."/>
            <person name="Escalona H.E."/>
            <person name="Waterhouse R.M."/>
            <person name="Zwick A."/>
            <person name="Pang H."/>
        </authorList>
    </citation>
    <scope>NUCLEOTIDE SEQUENCE [LARGE SCALE GENOMIC DNA]</scope>
    <source>
        <strain evidence="3">SYSU2018</strain>
    </source>
</reference>
<dbReference type="AlphaFoldDB" id="A0ABD2NJI3"/>
<dbReference type="Pfam" id="PF10545">
    <property type="entry name" value="MADF_DNA_bdg"/>
    <property type="match status" value="1"/>
</dbReference>
<dbReference type="InterPro" id="IPR006578">
    <property type="entry name" value="MADF-dom"/>
</dbReference>
<name>A0ABD2NJI3_9CUCU</name>
<dbReference type="PANTHER" id="PTHR21505:SF12">
    <property type="entry name" value="MADF DOMAIN-CONTAINING PROTEIN-RELATED"/>
    <property type="match status" value="1"/>
</dbReference>
<keyword evidence="4" id="KW-1185">Reference proteome</keyword>
<evidence type="ECO:0000256" key="1">
    <source>
        <dbReference type="SAM" id="MobiDB-lite"/>
    </source>
</evidence>
<dbReference type="Proteomes" id="UP001516400">
    <property type="component" value="Unassembled WGS sequence"/>
</dbReference>
<gene>
    <name evidence="3" type="ORF">HHI36_016139</name>
</gene>
<comment type="caution">
    <text evidence="3">The sequence shown here is derived from an EMBL/GenBank/DDBJ whole genome shotgun (WGS) entry which is preliminary data.</text>
</comment>
<dbReference type="PROSITE" id="PS51029">
    <property type="entry name" value="MADF"/>
    <property type="match status" value="1"/>
</dbReference>
<protein>
    <recommendedName>
        <fullName evidence="2">MADF domain-containing protein</fullName>
    </recommendedName>
</protein>
<feature type="region of interest" description="Disordered" evidence="1">
    <location>
        <begin position="273"/>
        <end position="298"/>
    </location>
</feature>
<evidence type="ECO:0000313" key="3">
    <source>
        <dbReference type="EMBL" id="KAL3278597.1"/>
    </source>
</evidence>
<evidence type="ECO:0000259" key="2">
    <source>
        <dbReference type="PROSITE" id="PS51029"/>
    </source>
</evidence>
<proteinExistence type="predicted"/>
<evidence type="ECO:0000313" key="4">
    <source>
        <dbReference type="Proteomes" id="UP001516400"/>
    </source>
</evidence>
<accession>A0ABD2NJI3</accession>
<feature type="domain" description="MADF" evidence="2">
    <location>
        <begin position="12"/>
        <end position="98"/>
    </location>
</feature>
<dbReference type="SMART" id="SM00595">
    <property type="entry name" value="MADF"/>
    <property type="match status" value="1"/>
</dbReference>
<sequence>MNISWSNDRELTLLQCYQAEPVIWHPHHKEHKNKNKVNDAWMRISAIMDVPVADLKKKKDSLMSSYRTYKKKIKDSIISSADARDIYKPIWFAYEIMDSFLGEGGESYKLMKSELADAGPDLANSSSVDSLSSVTDKTKFLTNHNQSAKRLKLSTESTENEATSSKESLPSLIPFNSAEKNNVARQIADKSENHFTVISTWCDLLQCKLKEFDEYTREFLMNQIDNYVFRARVKQLKQKKEERKKMEASAGSYVHPVHSIQHVHPLYVDVASTSGLNSNQNRNQDNDKSNVSPTGSHSSLIEIKEERVDIDEEF</sequence>
<dbReference type="PANTHER" id="PTHR21505">
    <property type="entry name" value="MADF DOMAIN-CONTAINING PROTEIN-RELATED"/>
    <property type="match status" value="1"/>
</dbReference>
<organism evidence="3 4">
    <name type="scientific">Cryptolaemus montrouzieri</name>
    <dbReference type="NCBI Taxonomy" id="559131"/>
    <lineage>
        <taxon>Eukaryota</taxon>
        <taxon>Metazoa</taxon>
        <taxon>Ecdysozoa</taxon>
        <taxon>Arthropoda</taxon>
        <taxon>Hexapoda</taxon>
        <taxon>Insecta</taxon>
        <taxon>Pterygota</taxon>
        <taxon>Neoptera</taxon>
        <taxon>Endopterygota</taxon>
        <taxon>Coleoptera</taxon>
        <taxon>Polyphaga</taxon>
        <taxon>Cucujiformia</taxon>
        <taxon>Coccinelloidea</taxon>
        <taxon>Coccinellidae</taxon>
        <taxon>Scymninae</taxon>
        <taxon>Scymnini</taxon>
        <taxon>Cryptolaemus</taxon>
    </lineage>
</organism>